<evidence type="ECO:0000313" key="2">
    <source>
        <dbReference type="Proteomes" id="UP000235728"/>
    </source>
</evidence>
<dbReference type="AlphaFoldDB" id="A0A2N6P203"/>
<reference evidence="1 2" key="1">
    <citation type="journal article" date="2016" name="Appl. Microbiol. Biotechnol.">
        <title>Characterization of T-DNA insertion mutants with decreased virulence in the entomopathogenic fungus Beauveria bassiana JEF-007.</title>
        <authorList>
            <person name="Kim S."/>
            <person name="Lee S.J."/>
            <person name="Nai Y.S."/>
            <person name="Yu J.S."/>
            <person name="Lee M.R."/>
            <person name="Yang Y.T."/>
            <person name="Kim J.S."/>
        </authorList>
    </citation>
    <scope>NUCLEOTIDE SEQUENCE [LARGE SCALE GENOMIC DNA]</scope>
    <source>
        <strain evidence="1 2">JEF-007</strain>
    </source>
</reference>
<gene>
    <name evidence="1" type="ORF">BM221_000967</name>
</gene>
<organism evidence="1 2">
    <name type="scientific">Beauveria bassiana</name>
    <name type="common">White muscardine disease fungus</name>
    <name type="synonym">Tritirachium shiotae</name>
    <dbReference type="NCBI Taxonomy" id="176275"/>
    <lineage>
        <taxon>Eukaryota</taxon>
        <taxon>Fungi</taxon>
        <taxon>Dikarya</taxon>
        <taxon>Ascomycota</taxon>
        <taxon>Pezizomycotina</taxon>
        <taxon>Sordariomycetes</taxon>
        <taxon>Hypocreomycetidae</taxon>
        <taxon>Hypocreales</taxon>
        <taxon>Cordycipitaceae</taxon>
        <taxon>Beauveria</taxon>
    </lineage>
</organism>
<name>A0A2N6P203_BEABA</name>
<sequence length="111" mass="12211">MHDSTILNQQMVPPCIFVLASNASIVYNELVLKAGLPVAWPFCSVADHLDSGAVFLGSPILKLVETNKHERRDALFARSRARATTRGIELGVNDSFYDPTGKLLWTRALVS</sequence>
<dbReference type="Proteomes" id="UP000235728">
    <property type="component" value="Unassembled WGS sequence"/>
</dbReference>
<accession>A0A2N6P203</accession>
<comment type="caution">
    <text evidence="1">The sequence shown here is derived from an EMBL/GenBank/DDBJ whole genome shotgun (WGS) entry which is preliminary data.</text>
</comment>
<evidence type="ECO:0000313" key="1">
    <source>
        <dbReference type="EMBL" id="PMB73544.1"/>
    </source>
</evidence>
<proteinExistence type="predicted"/>
<dbReference type="EMBL" id="MRVG01000001">
    <property type="protein sequence ID" value="PMB73544.1"/>
    <property type="molecule type" value="Genomic_DNA"/>
</dbReference>
<protein>
    <submittedName>
        <fullName evidence="1">Uncharacterized protein</fullName>
    </submittedName>
</protein>